<gene>
    <name evidence="2" type="ORF">GCM10007047_13180</name>
</gene>
<keyword evidence="1" id="KW-1133">Transmembrane helix</keyword>
<evidence type="ECO:0000313" key="3">
    <source>
        <dbReference type="Proteomes" id="UP000642829"/>
    </source>
</evidence>
<proteinExistence type="predicted"/>
<name>A0A8J3GDV8_9BACT</name>
<sequence>MAIIQPQSPKAQRELLQRGSQGMLYGERGAISRAAPVVQEALRLEIQAQKKRMMLRGFYLFATALVVFSITIFFLSKTSDVGKQVITGAKAPVKTDQPTLMFVEAPKTEDPRKTLDYASTPQEFVNRATVNGVRLGGRGTRAIINGALYHVGDVVAPEMGLVFVGHDPDGEYLLFRDASSRTIFLRVYKESEAS</sequence>
<dbReference type="EMBL" id="BMXG01000006">
    <property type="protein sequence ID" value="GHB98425.1"/>
    <property type="molecule type" value="Genomic_DNA"/>
</dbReference>
<organism evidence="2 3">
    <name type="scientific">Cerasicoccus arenae</name>
    <dbReference type="NCBI Taxonomy" id="424488"/>
    <lineage>
        <taxon>Bacteria</taxon>
        <taxon>Pseudomonadati</taxon>
        <taxon>Verrucomicrobiota</taxon>
        <taxon>Opitutia</taxon>
        <taxon>Puniceicoccales</taxon>
        <taxon>Cerasicoccaceae</taxon>
        <taxon>Cerasicoccus</taxon>
    </lineage>
</organism>
<dbReference type="Proteomes" id="UP000642829">
    <property type="component" value="Unassembled WGS sequence"/>
</dbReference>
<comment type="caution">
    <text evidence="2">The sequence shown here is derived from an EMBL/GenBank/DDBJ whole genome shotgun (WGS) entry which is preliminary data.</text>
</comment>
<dbReference type="AlphaFoldDB" id="A0A8J3GDV8"/>
<evidence type="ECO:0000313" key="2">
    <source>
        <dbReference type="EMBL" id="GHB98425.1"/>
    </source>
</evidence>
<keyword evidence="1" id="KW-0472">Membrane</keyword>
<evidence type="ECO:0000256" key="1">
    <source>
        <dbReference type="SAM" id="Phobius"/>
    </source>
</evidence>
<reference evidence="2" key="1">
    <citation type="journal article" date="2014" name="Int. J. Syst. Evol. Microbiol.">
        <title>Complete genome sequence of Corynebacterium casei LMG S-19264T (=DSM 44701T), isolated from a smear-ripened cheese.</title>
        <authorList>
            <consortium name="US DOE Joint Genome Institute (JGI-PGF)"/>
            <person name="Walter F."/>
            <person name="Albersmeier A."/>
            <person name="Kalinowski J."/>
            <person name="Ruckert C."/>
        </authorList>
    </citation>
    <scope>NUCLEOTIDE SEQUENCE</scope>
    <source>
        <strain evidence="2">KCTC 12870</strain>
    </source>
</reference>
<accession>A0A8J3GDV8</accession>
<keyword evidence="3" id="KW-1185">Reference proteome</keyword>
<feature type="transmembrane region" description="Helical" evidence="1">
    <location>
        <begin position="57"/>
        <end position="75"/>
    </location>
</feature>
<protein>
    <submittedName>
        <fullName evidence="2">Uncharacterized protein</fullName>
    </submittedName>
</protein>
<dbReference type="RefSeq" id="WP_189513182.1">
    <property type="nucleotide sequence ID" value="NZ_BMXG01000006.1"/>
</dbReference>
<keyword evidence="1" id="KW-0812">Transmembrane</keyword>
<reference evidence="2" key="2">
    <citation type="submission" date="2020-09" db="EMBL/GenBank/DDBJ databases">
        <authorList>
            <person name="Sun Q."/>
            <person name="Kim S."/>
        </authorList>
    </citation>
    <scope>NUCLEOTIDE SEQUENCE</scope>
    <source>
        <strain evidence="2">KCTC 12870</strain>
    </source>
</reference>